<comment type="caution">
    <text evidence="2">The sequence shown here is derived from an EMBL/GenBank/DDBJ whole genome shotgun (WGS) entry which is preliminary data.</text>
</comment>
<accession>A0A5A5TH17</accession>
<name>A0A5A5TH17_9CHLR</name>
<protein>
    <recommendedName>
        <fullName evidence="1">SET domain-containing protein</fullName>
    </recommendedName>
</protein>
<keyword evidence="3" id="KW-1185">Reference proteome</keyword>
<dbReference type="SUPFAM" id="SSF82199">
    <property type="entry name" value="SET domain"/>
    <property type="match status" value="1"/>
</dbReference>
<dbReference type="EMBL" id="BIXY01000068">
    <property type="protein sequence ID" value="GCF10363.1"/>
    <property type="molecule type" value="Genomic_DNA"/>
</dbReference>
<dbReference type="RefSeq" id="WP_149403250.1">
    <property type="nucleotide sequence ID" value="NZ_BIXY01000068.1"/>
</dbReference>
<evidence type="ECO:0000313" key="3">
    <source>
        <dbReference type="Proteomes" id="UP000322530"/>
    </source>
</evidence>
<evidence type="ECO:0000259" key="1">
    <source>
        <dbReference type="PROSITE" id="PS50280"/>
    </source>
</evidence>
<proteinExistence type="predicted"/>
<dbReference type="OrthoDB" id="166979at2"/>
<evidence type="ECO:0000313" key="2">
    <source>
        <dbReference type="EMBL" id="GCF10363.1"/>
    </source>
</evidence>
<dbReference type="InterPro" id="IPR046341">
    <property type="entry name" value="SET_dom_sf"/>
</dbReference>
<dbReference type="Proteomes" id="UP000322530">
    <property type="component" value="Unassembled WGS sequence"/>
</dbReference>
<sequence length="202" mass="22905">MLLPTVIVKPSAIDGHGLIATRDIPQGCVVWLPCPECRVWSEQELKNMSTEQAQWLDTYGYTLDNGKTLLPCHNAYQMNHSCEATTLDFGLDFCVAIRNIQAGEEVTCDYRTFSSDPPWTLTCHCNTPHCIGTFRSTDGYNSEVQRQWANKLEPILPLIRTVEQPLHTILMQASSSYRQIWTAAEGFVCKADVSIRRPSFYR</sequence>
<reference evidence="2 3" key="1">
    <citation type="submission" date="2019-01" db="EMBL/GenBank/DDBJ databases">
        <title>Draft genome sequence of Dictyobacter sp. Uno17.</title>
        <authorList>
            <person name="Wang C.M."/>
            <person name="Zheng Y."/>
            <person name="Sakai Y."/>
            <person name="Abe K."/>
            <person name="Yokota A."/>
            <person name="Yabe S."/>
        </authorList>
    </citation>
    <scope>NUCLEOTIDE SEQUENCE [LARGE SCALE GENOMIC DNA]</scope>
    <source>
        <strain evidence="2 3">Uno17</strain>
    </source>
</reference>
<dbReference type="PROSITE" id="PS50280">
    <property type="entry name" value="SET"/>
    <property type="match status" value="1"/>
</dbReference>
<dbReference type="CDD" id="cd08161">
    <property type="entry name" value="SET"/>
    <property type="match status" value="1"/>
</dbReference>
<gene>
    <name evidence="2" type="ORF">KDI_39270</name>
</gene>
<dbReference type="Gene3D" id="2.170.270.10">
    <property type="entry name" value="SET domain"/>
    <property type="match status" value="1"/>
</dbReference>
<dbReference type="AlphaFoldDB" id="A0A5A5TH17"/>
<dbReference type="Pfam" id="PF00856">
    <property type="entry name" value="SET"/>
    <property type="match status" value="1"/>
</dbReference>
<feature type="domain" description="SET" evidence="1">
    <location>
        <begin position="4"/>
        <end position="111"/>
    </location>
</feature>
<organism evidence="2 3">
    <name type="scientific">Dictyobacter arantiisoli</name>
    <dbReference type="NCBI Taxonomy" id="2014874"/>
    <lineage>
        <taxon>Bacteria</taxon>
        <taxon>Bacillati</taxon>
        <taxon>Chloroflexota</taxon>
        <taxon>Ktedonobacteria</taxon>
        <taxon>Ktedonobacterales</taxon>
        <taxon>Dictyobacteraceae</taxon>
        <taxon>Dictyobacter</taxon>
    </lineage>
</organism>
<dbReference type="InterPro" id="IPR001214">
    <property type="entry name" value="SET_dom"/>
</dbReference>